<keyword evidence="7" id="KW-1185">Reference proteome</keyword>
<evidence type="ECO:0000256" key="4">
    <source>
        <dbReference type="RuleBase" id="RU361185"/>
    </source>
</evidence>
<reference evidence="6" key="1">
    <citation type="journal article" date="2020" name="Stud. Mycol.">
        <title>101 Dothideomycetes genomes: a test case for predicting lifestyles and emergence of pathogens.</title>
        <authorList>
            <person name="Haridas S."/>
            <person name="Albert R."/>
            <person name="Binder M."/>
            <person name="Bloem J."/>
            <person name="Labutti K."/>
            <person name="Salamov A."/>
            <person name="Andreopoulos B."/>
            <person name="Baker S."/>
            <person name="Barry K."/>
            <person name="Bills G."/>
            <person name="Bluhm B."/>
            <person name="Cannon C."/>
            <person name="Castanera R."/>
            <person name="Culley D."/>
            <person name="Daum C."/>
            <person name="Ezra D."/>
            <person name="Gonzalez J."/>
            <person name="Henrissat B."/>
            <person name="Kuo A."/>
            <person name="Liang C."/>
            <person name="Lipzen A."/>
            <person name="Lutzoni F."/>
            <person name="Magnuson J."/>
            <person name="Mondo S."/>
            <person name="Nolan M."/>
            <person name="Ohm R."/>
            <person name="Pangilinan J."/>
            <person name="Park H.-J."/>
            <person name="Ramirez L."/>
            <person name="Alfaro M."/>
            <person name="Sun H."/>
            <person name="Tritt A."/>
            <person name="Yoshinaga Y."/>
            <person name="Zwiers L.-H."/>
            <person name="Turgeon B."/>
            <person name="Goodwin S."/>
            <person name="Spatafora J."/>
            <person name="Crous P."/>
            <person name="Grigoriev I."/>
        </authorList>
    </citation>
    <scope>NUCLEOTIDE SEQUENCE</scope>
    <source>
        <strain evidence="6">CBS 627.86</strain>
    </source>
</reference>
<keyword evidence="4" id="KW-0378">Hydrolase</keyword>
<feature type="domain" description="Glycoside hydrolase family 31 TIM barrel" evidence="5">
    <location>
        <begin position="2"/>
        <end position="37"/>
    </location>
</feature>
<dbReference type="SUPFAM" id="SSF51445">
    <property type="entry name" value="(Trans)glycosidases"/>
    <property type="match status" value="1"/>
</dbReference>
<dbReference type="Gene3D" id="3.20.20.80">
    <property type="entry name" value="Glycosidases"/>
    <property type="match status" value="1"/>
</dbReference>
<gene>
    <name evidence="6" type="ORF">BDV96DRAFT_113596</name>
</gene>
<dbReference type="Pfam" id="PF01055">
    <property type="entry name" value="Glyco_hydro_31_2nd"/>
    <property type="match status" value="2"/>
</dbReference>
<evidence type="ECO:0000256" key="1">
    <source>
        <dbReference type="ARBA" id="ARBA00001657"/>
    </source>
</evidence>
<evidence type="ECO:0000256" key="2">
    <source>
        <dbReference type="ARBA" id="ARBA00007806"/>
    </source>
</evidence>
<dbReference type="InterPro" id="IPR000322">
    <property type="entry name" value="Glyco_hydro_31_TIM"/>
</dbReference>
<evidence type="ECO:0000313" key="7">
    <source>
        <dbReference type="Proteomes" id="UP000799770"/>
    </source>
</evidence>
<name>A0A6A5Z281_9PLEO</name>
<sequence length="99" mass="11412">MMSGIPLFGANTCGSARNTDSELCSRWMELRTFLRFSEGKCPIRMLIHDSPIYRTHDVRATIGQKAYRVVSVPEASRCAMAVRYSLLTYMYTLFYYAHE</sequence>
<dbReference type="PANTHER" id="PTHR22762:SF133">
    <property type="entry name" value="P-TYPE DOMAIN-CONTAINING PROTEIN"/>
    <property type="match status" value="1"/>
</dbReference>
<dbReference type="GO" id="GO:0004558">
    <property type="term" value="F:alpha-1,4-glucosidase activity"/>
    <property type="evidence" value="ECO:0007669"/>
    <property type="project" value="UniProtKB-EC"/>
</dbReference>
<protein>
    <recommendedName>
        <fullName evidence="3">alpha-glucosidase</fullName>
        <ecNumber evidence="3">3.2.1.20</ecNumber>
    </recommendedName>
</protein>
<accession>A0A6A5Z281</accession>
<organism evidence="6 7">
    <name type="scientific">Lophiotrema nucula</name>
    <dbReference type="NCBI Taxonomy" id="690887"/>
    <lineage>
        <taxon>Eukaryota</taxon>
        <taxon>Fungi</taxon>
        <taxon>Dikarya</taxon>
        <taxon>Ascomycota</taxon>
        <taxon>Pezizomycotina</taxon>
        <taxon>Dothideomycetes</taxon>
        <taxon>Pleosporomycetidae</taxon>
        <taxon>Pleosporales</taxon>
        <taxon>Lophiotremataceae</taxon>
        <taxon>Lophiotrema</taxon>
    </lineage>
</organism>
<dbReference type="AlphaFoldDB" id="A0A6A5Z281"/>
<dbReference type="PANTHER" id="PTHR22762">
    <property type="entry name" value="ALPHA-GLUCOSIDASE"/>
    <property type="match status" value="1"/>
</dbReference>
<dbReference type="GO" id="GO:0005975">
    <property type="term" value="P:carbohydrate metabolic process"/>
    <property type="evidence" value="ECO:0007669"/>
    <property type="project" value="InterPro"/>
</dbReference>
<dbReference type="InterPro" id="IPR017853">
    <property type="entry name" value="GH"/>
</dbReference>
<keyword evidence="4" id="KW-0326">Glycosidase</keyword>
<dbReference type="EMBL" id="ML977327">
    <property type="protein sequence ID" value="KAF2113535.1"/>
    <property type="molecule type" value="Genomic_DNA"/>
</dbReference>
<dbReference type="OrthoDB" id="5839090at2759"/>
<evidence type="ECO:0000259" key="5">
    <source>
        <dbReference type="Pfam" id="PF01055"/>
    </source>
</evidence>
<feature type="domain" description="Glycoside hydrolase family 31 TIM barrel" evidence="5">
    <location>
        <begin position="50"/>
        <end position="93"/>
    </location>
</feature>
<comment type="similarity">
    <text evidence="2 4">Belongs to the glycosyl hydrolase 31 family.</text>
</comment>
<evidence type="ECO:0000313" key="6">
    <source>
        <dbReference type="EMBL" id="KAF2113535.1"/>
    </source>
</evidence>
<proteinExistence type="inferred from homology"/>
<dbReference type="Proteomes" id="UP000799770">
    <property type="component" value="Unassembled WGS sequence"/>
</dbReference>
<dbReference type="EC" id="3.2.1.20" evidence="3"/>
<comment type="catalytic activity">
    <reaction evidence="1">
        <text>Hydrolysis of terminal, non-reducing (1-&gt;4)-linked alpha-D-glucose residues with release of alpha-D-glucose.</text>
        <dbReference type="EC" id="3.2.1.20"/>
    </reaction>
</comment>
<evidence type="ECO:0000256" key="3">
    <source>
        <dbReference type="ARBA" id="ARBA00012741"/>
    </source>
</evidence>